<sequence length="95" mass="10421">MLKFKSHSFTLQLLLCGRVKEVFPSLDDDGIISKGSSSNSPVHVPLPMGKHFRDRGREATFGGQEMKQHLPNWSSALKKVLLVQPSSASLNESSA</sequence>
<proteinExistence type="predicted"/>
<name>A0A9W9ZUS8_9CNID</name>
<evidence type="ECO:0000313" key="1">
    <source>
        <dbReference type="EMBL" id="KAJ7387860.1"/>
    </source>
</evidence>
<gene>
    <name evidence="1" type="ORF">OS493_001208</name>
</gene>
<reference evidence="1" key="1">
    <citation type="submission" date="2023-01" db="EMBL/GenBank/DDBJ databases">
        <title>Genome assembly of the deep-sea coral Lophelia pertusa.</title>
        <authorList>
            <person name="Herrera S."/>
            <person name="Cordes E."/>
        </authorList>
    </citation>
    <scope>NUCLEOTIDE SEQUENCE</scope>
    <source>
        <strain evidence="1">USNM1676648</strain>
        <tissue evidence="1">Polyp</tissue>
    </source>
</reference>
<comment type="caution">
    <text evidence="1">The sequence shown here is derived from an EMBL/GenBank/DDBJ whole genome shotgun (WGS) entry which is preliminary data.</text>
</comment>
<accession>A0A9W9ZUS8</accession>
<dbReference type="AlphaFoldDB" id="A0A9W9ZUS8"/>
<protein>
    <submittedName>
        <fullName evidence="1">Uncharacterized protein</fullName>
    </submittedName>
</protein>
<evidence type="ECO:0000313" key="2">
    <source>
        <dbReference type="Proteomes" id="UP001163046"/>
    </source>
</evidence>
<dbReference type="EMBL" id="MU825873">
    <property type="protein sequence ID" value="KAJ7387860.1"/>
    <property type="molecule type" value="Genomic_DNA"/>
</dbReference>
<dbReference type="Proteomes" id="UP001163046">
    <property type="component" value="Unassembled WGS sequence"/>
</dbReference>
<organism evidence="1 2">
    <name type="scientific">Desmophyllum pertusum</name>
    <dbReference type="NCBI Taxonomy" id="174260"/>
    <lineage>
        <taxon>Eukaryota</taxon>
        <taxon>Metazoa</taxon>
        <taxon>Cnidaria</taxon>
        <taxon>Anthozoa</taxon>
        <taxon>Hexacorallia</taxon>
        <taxon>Scleractinia</taxon>
        <taxon>Caryophylliina</taxon>
        <taxon>Caryophylliidae</taxon>
        <taxon>Desmophyllum</taxon>
    </lineage>
</organism>
<keyword evidence="2" id="KW-1185">Reference proteome</keyword>